<sequence>MASSSELSPLRGRCRLPTTQCCALVLVFRPRPRLRPRTTRTKTKYELSKNKLRGRRRIRGSKNYKYEDEEEDEGERTRKRTKGKGRGRKTKDKDDSGREKDEDEDEYEPISGSYYEDEDEYERILKVVKPVDFFSQKKVEEIKENILALGQQHPFLEHIYYFFEITLSDHFQLCDAAGNDKKKDWQQFSFLFLANVDKFYQIKQSPACVTFLKKLKNYSSNENQYGAEDIKKDACFIDVDWEALYQRFAHKAQSLKSTSSTNSKNRYTKPALKQKKKNSNK</sequence>
<dbReference type="AlphaFoldDB" id="A0A915DJC5"/>
<organism evidence="2 3">
    <name type="scientific">Ditylenchus dipsaci</name>
    <dbReference type="NCBI Taxonomy" id="166011"/>
    <lineage>
        <taxon>Eukaryota</taxon>
        <taxon>Metazoa</taxon>
        <taxon>Ecdysozoa</taxon>
        <taxon>Nematoda</taxon>
        <taxon>Chromadorea</taxon>
        <taxon>Rhabditida</taxon>
        <taxon>Tylenchina</taxon>
        <taxon>Tylenchomorpha</taxon>
        <taxon>Sphaerularioidea</taxon>
        <taxon>Anguinidae</taxon>
        <taxon>Anguininae</taxon>
        <taxon>Ditylenchus</taxon>
    </lineage>
</organism>
<name>A0A915DJC5_9BILA</name>
<feature type="compositionally biased region" description="Basic residues" evidence="1">
    <location>
        <begin position="272"/>
        <end position="281"/>
    </location>
</feature>
<feature type="compositionally biased region" description="Low complexity" evidence="1">
    <location>
        <begin position="256"/>
        <end position="265"/>
    </location>
</feature>
<keyword evidence="2" id="KW-1185">Reference proteome</keyword>
<feature type="region of interest" description="Disordered" evidence="1">
    <location>
        <begin position="32"/>
        <end position="109"/>
    </location>
</feature>
<dbReference type="Proteomes" id="UP000887574">
    <property type="component" value="Unplaced"/>
</dbReference>
<evidence type="ECO:0000313" key="3">
    <source>
        <dbReference type="WBParaSite" id="jg20653"/>
    </source>
</evidence>
<feature type="compositionally biased region" description="Basic and acidic residues" evidence="1">
    <location>
        <begin position="91"/>
        <end position="100"/>
    </location>
</feature>
<dbReference type="WBParaSite" id="jg20653">
    <property type="protein sequence ID" value="jg20653"/>
    <property type="gene ID" value="jg20653"/>
</dbReference>
<protein>
    <submittedName>
        <fullName evidence="3">Uncharacterized protein</fullName>
    </submittedName>
</protein>
<reference evidence="3" key="1">
    <citation type="submission" date="2022-11" db="UniProtKB">
        <authorList>
            <consortium name="WormBaseParasite"/>
        </authorList>
    </citation>
    <scope>IDENTIFICATION</scope>
</reference>
<feature type="compositionally biased region" description="Basic residues" evidence="1">
    <location>
        <begin position="32"/>
        <end position="42"/>
    </location>
</feature>
<feature type="compositionally biased region" description="Basic residues" evidence="1">
    <location>
        <begin position="77"/>
        <end position="90"/>
    </location>
</feature>
<evidence type="ECO:0000256" key="1">
    <source>
        <dbReference type="SAM" id="MobiDB-lite"/>
    </source>
</evidence>
<feature type="region of interest" description="Disordered" evidence="1">
    <location>
        <begin position="254"/>
        <end position="281"/>
    </location>
</feature>
<feature type="compositionally biased region" description="Basic residues" evidence="1">
    <location>
        <begin position="50"/>
        <end position="62"/>
    </location>
</feature>
<proteinExistence type="predicted"/>
<accession>A0A915DJC5</accession>
<evidence type="ECO:0000313" key="2">
    <source>
        <dbReference type="Proteomes" id="UP000887574"/>
    </source>
</evidence>